<dbReference type="InterPro" id="IPR002182">
    <property type="entry name" value="NB-ARC"/>
</dbReference>
<evidence type="ECO:0000313" key="4">
    <source>
        <dbReference type="EMBL" id="KAI1610293.1"/>
    </source>
</evidence>
<feature type="region of interest" description="Disordered" evidence="1">
    <location>
        <begin position="949"/>
        <end position="1000"/>
    </location>
</feature>
<dbReference type="PANTHER" id="PTHR10622">
    <property type="entry name" value="HET DOMAIN-CONTAINING PROTEIN"/>
    <property type="match status" value="1"/>
</dbReference>
<protein>
    <recommendedName>
        <fullName evidence="6">Heterokaryon incompatibility domain-containing protein</fullName>
    </recommendedName>
</protein>
<dbReference type="InterPro" id="IPR011990">
    <property type="entry name" value="TPR-like_helical_dom_sf"/>
</dbReference>
<dbReference type="Pfam" id="PF13424">
    <property type="entry name" value="TPR_12"/>
    <property type="match status" value="2"/>
</dbReference>
<reference evidence="4" key="1">
    <citation type="journal article" date="2022" name="bioRxiv">
        <title>Deciphering the potential niche of two novel black yeast fungi from a biological soil crust based on their genomes, phenotypes, and melanin regulation.</title>
        <authorList>
            <consortium name="DOE Joint Genome Institute"/>
            <person name="Carr E.C."/>
            <person name="Barton Q."/>
            <person name="Grambo S."/>
            <person name="Sullivan M."/>
            <person name="Renfro C.M."/>
            <person name="Kuo A."/>
            <person name="Pangilinan J."/>
            <person name="Lipzen A."/>
            <person name="Keymanesh K."/>
            <person name="Savage E."/>
            <person name="Barry K."/>
            <person name="Grigoriev I.V."/>
            <person name="Riekhof W.R."/>
            <person name="Harris S.S."/>
        </authorList>
    </citation>
    <scope>NUCLEOTIDE SEQUENCE</scope>
    <source>
        <strain evidence="4">JF 03-4F</strain>
    </source>
</reference>
<dbReference type="InterPro" id="IPR019734">
    <property type="entry name" value="TPR_rpt"/>
</dbReference>
<evidence type="ECO:0008006" key="6">
    <source>
        <dbReference type="Google" id="ProtNLM"/>
    </source>
</evidence>
<feature type="domain" description="NB-ARC" evidence="2">
    <location>
        <begin position="263"/>
        <end position="414"/>
    </location>
</feature>
<gene>
    <name evidence="4" type="ORF">EDD36DRAFT_467364</name>
</gene>
<name>A0AAN6DRS2_9EURO</name>
<sequence length="1000" mass="112945">MTLTDDLDNMTHPYAILSHTWGPDQNEVSFSDLRIGSGKNKDGHKKIMFCGEQAQTHGLEYFWVDTCCIDKSNNTELSEAINSMFRWYRNAERCYVCLSDVSFSGEDARGAQRAWEPAFRRSRWFRRGWTLQELIAPASVEFFSREWVRLGDKGSLEDLVHEITAIPVAVLSGTMPLTDFSVDERFGWAAKRETKKKEDMAYCLLGIFDVSMPLIYGEEDKAFVRLNREIQISAVGPMGNTNNVHWGVDRPVNNMFTGREDILEDLEQKLREAARAGMNDKQPRIVISGMGGLGKSEICLQLAQRLRPLFWGVFWIDVSTPSLAQNGFLGIADRLKISATTWEDGRRGLANVHQRWLLVLDNADDPDLDYQTYFPPSSYGVVILTSRNADCEQYATADFIALTQLARGDAQHLVFKAARVPDGERSAVENDARAVAALLNSHPLALIQAGAYVAHGHCTLARYPEVFTRFRKRLLAFRPLQVQSRYGDVYACFQASIQILQSSATASAQDALQLLPLLSMYGTREIPLQLFEAAWNGGRKFLALGDSLDSHDLALTSWHVSRLPAFIDPDNNSWDPFRLIEAVHTLRSLALVSATAQGEQMRVSMHPLLHAWARDCQDEQQQHTSWVSASCIIAISSSDREFWRSQARLLQPHLQVLLDCDMRCIYGSDRSVSITEILIECGWTLERLRDDNSLLRLTDRLCAHHQLSRVVVKEEWLSLYQLRGSALLHHGKFKDSIAVLEQIAKIRERLVDDHPDRAKSQHDLASAYILNGQVNQAITLLEHLNRIQEKLAEDHPNRLASQHELAAAYLMKGQIVEAIKILEDVVRIESKDLPKNHPNRLASQHELACAYVAIGQISEAIPRLEYIAQIKEELTEDHPSRLVTQHELAYAYLKNARVEEAIVLIEHVVRMQESLAEDHPSRLASQGLLARAYQESGQVEKAARLLTAGTRPRERLEKDKKSTHVGFTQRNPDSSPAVDPSMCSPSHNASESLVLRRTNR</sequence>
<evidence type="ECO:0000259" key="2">
    <source>
        <dbReference type="Pfam" id="PF00931"/>
    </source>
</evidence>
<dbReference type="Proteomes" id="UP001203852">
    <property type="component" value="Unassembled WGS sequence"/>
</dbReference>
<evidence type="ECO:0000259" key="3">
    <source>
        <dbReference type="Pfam" id="PF06985"/>
    </source>
</evidence>
<dbReference type="SMART" id="SM00028">
    <property type="entry name" value="TPR"/>
    <property type="match status" value="5"/>
</dbReference>
<feature type="domain" description="Heterokaryon incompatibility" evidence="3">
    <location>
        <begin position="14"/>
        <end position="102"/>
    </location>
</feature>
<dbReference type="SUPFAM" id="SSF52540">
    <property type="entry name" value="P-loop containing nucleoside triphosphate hydrolases"/>
    <property type="match status" value="1"/>
</dbReference>
<dbReference type="EMBL" id="MU404358">
    <property type="protein sequence ID" value="KAI1610293.1"/>
    <property type="molecule type" value="Genomic_DNA"/>
</dbReference>
<organism evidence="4 5">
    <name type="scientific">Exophiala viscosa</name>
    <dbReference type="NCBI Taxonomy" id="2486360"/>
    <lineage>
        <taxon>Eukaryota</taxon>
        <taxon>Fungi</taxon>
        <taxon>Dikarya</taxon>
        <taxon>Ascomycota</taxon>
        <taxon>Pezizomycotina</taxon>
        <taxon>Eurotiomycetes</taxon>
        <taxon>Chaetothyriomycetidae</taxon>
        <taxon>Chaetothyriales</taxon>
        <taxon>Herpotrichiellaceae</taxon>
        <taxon>Exophiala</taxon>
    </lineage>
</organism>
<dbReference type="Pfam" id="PF06985">
    <property type="entry name" value="HET"/>
    <property type="match status" value="1"/>
</dbReference>
<evidence type="ECO:0000256" key="1">
    <source>
        <dbReference type="SAM" id="MobiDB-lite"/>
    </source>
</evidence>
<dbReference type="Pfam" id="PF00931">
    <property type="entry name" value="NB-ARC"/>
    <property type="match status" value="1"/>
</dbReference>
<accession>A0AAN6DRS2</accession>
<dbReference type="Gene3D" id="1.25.40.10">
    <property type="entry name" value="Tetratricopeptide repeat domain"/>
    <property type="match status" value="2"/>
</dbReference>
<comment type="caution">
    <text evidence="4">The sequence shown here is derived from an EMBL/GenBank/DDBJ whole genome shotgun (WGS) entry which is preliminary data.</text>
</comment>
<dbReference type="SUPFAM" id="SSF48452">
    <property type="entry name" value="TPR-like"/>
    <property type="match status" value="1"/>
</dbReference>
<dbReference type="GO" id="GO:0043531">
    <property type="term" value="F:ADP binding"/>
    <property type="evidence" value="ECO:0007669"/>
    <property type="project" value="InterPro"/>
</dbReference>
<proteinExistence type="predicted"/>
<evidence type="ECO:0000313" key="5">
    <source>
        <dbReference type="Proteomes" id="UP001203852"/>
    </source>
</evidence>
<dbReference type="Gene3D" id="3.40.50.300">
    <property type="entry name" value="P-loop containing nucleotide triphosphate hydrolases"/>
    <property type="match status" value="1"/>
</dbReference>
<feature type="compositionally biased region" description="Polar residues" evidence="1">
    <location>
        <begin position="965"/>
        <end position="974"/>
    </location>
</feature>
<keyword evidence="5" id="KW-1185">Reference proteome</keyword>
<dbReference type="InterPro" id="IPR027417">
    <property type="entry name" value="P-loop_NTPase"/>
</dbReference>
<dbReference type="PANTHER" id="PTHR10622:SF10">
    <property type="entry name" value="HET DOMAIN-CONTAINING PROTEIN"/>
    <property type="match status" value="1"/>
</dbReference>
<dbReference type="AlphaFoldDB" id="A0AAN6DRS2"/>
<dbReference type="InterPro" id="IPR010730">
    <property type="entry name" value="HET"/>
</dbReference>
<feature type="compositionally biased region" description="Basic and acidic residues" evidence="1">
    <location>
        <begin position="951"/>
        <end position="962"/>
    </location>
</feature>